<keyword evidence="3" id="KW-1185">Reference proteome</keyword>
<dbReference type="PANTHER" id="PTHR44167">
    <property type="entry name" value="OVARIAN-SPECIFIC SERINE/THREONINE-PROTEIN KINASE LOK-RELATED"/>
    <property type="match status" value="1"/>
</dbReference>
<dbReference type="GO" id="GO:0004674">
    <property type="term" value="F:protein serine/threonine kinase activity"/>
    <property type="evidence" value="ECO:0007669"/>
    <property type="project" value="TreeGrafter"/>
</dbReference>
<dbReference type="InterPro" id="IPR000719">
    <property type="entry name" value="Prot_kinase_dom"/>
</dbReference>
<dbReference type="SUPFAM" id="SSF56112">
    <property type="entry name" value="Protein kinase-like (PK-like)"/>
    <property type="match status" value="1"/>
</dbReference>
<dbReference type="HOGENOM" id="CLU_940603_0_0_1"/>
<dbReference type="OrthoDB" id="10252171at2759"/>
<dbReference type="GO" id="GO:0005524">
    <property type="term" value="F:ATP binding"/>
    <property type="evidence" value="ECO:0007669"/>
    <property type="project" value="InterPro"/>
</dbReference>
<dbReference type="EMBL" id="AYSA01000046">
    <property type="protein sequence ID" value="ESZ98283.1"/>
    <property type="molecule type" value="Genomic_DNA"/>
</dbReference>
<dbReference type="CDD" id="cd00180">
    <property type="entry name" value="PKc"/>
    <property type="match status" value="1"/>
</dbReference>
<name>W9CQF4_SCLBF</name>
<dbReference type="Gene3D" id="1.10.510.10">
    <property type="entry name" value="Transferase(Phosphotransferase) domain 1"/>
    <property type="match status" value="1"/>
</dbReference>
<dbReference type="AlphaFoldDB" id="W9CQF4"/>
<evidence type="ECO:0000259" key="1">
    <source>
        <dbReference type="PROSITE" id="PS50011"/>
    </source>
</evidence>
<gene>
    <name evidence="2" type="ORF">SBOR_1379</name>
</gene>
<dbReference type="Pfam" id="PF00069">
    <property type="entry name" value="Pkinase"/>
    <property type="match status" value="1"/>
</dbReference>
<organism evidence="2 3">
    <name type="scientific">Sclerotinia borealis (strain F-4128)</name>
    <dbReference type="NCBI Taxonomy" id="1432307"/>
    <lineage>
        <taxon>Eukaryota</taxon>
        <taxon>Fungi</taxon>
        <taxon>Dikarya</taxon>
        <taxon>Ascomycota</taxon>
        <taxon>Pezizomycotina</taxon>
        <taxon>Leotiomycetes</taxon>
        <taxon>Helotiales</taxon>
        <taxon>Sclerotiniaceae</taxon>
        <taxon>Sclerotinia</taxon>
    </lineage>
</organism>
<accession>W9CQF4</accession>
<dbReference type="STRING" id="1432307.W9CQF4"/>
<dbReference type="GO" id="GO:0044773">
    <property type="term" value="P:mitotic DNA damage checkpoint signaling"/>
    <property type="evidence" value="ECO:0007669"/>
    <property type="project" value="TreeGrafter"/>
</dbReference>
<dbReference type="InterPro" id="IPR008271">
    <property type="entry name" value="Ser/Thr_kinase_AS"/>
</dbReference>
<evidence type="ECO:0000313" key="2">
    <source>
        <dbReference type="EMBL" id="ESZ98283.1"/>
    </source>
</evidence>
<dbReference type="PANTHER" id="PTHR44167:SF24">
    <property type="entry name" value="SERINE_THREONINE-PROTEIN KINASE CHK2"/>
    <property type="match status" value="1"/>
</dbReference>
<dbReference type="PROSITE" id="PS50011">
    <property type="entry name" value="PROTEIN_KINASE_DOM"/>
    <property type="match status" value="1"/>
</dbReference>
<dbReference type="Proteomes" id="UP000019487">
    <property type="component" value="Unassembled WGS sequence"/>
</dbReference>
<protein>
    <submittedName>
        <fullName evidence="2">Cell division control protein 15</fullName>
    </submittedName>
</protein>
<reference evidence="2 3" key="1">
    <citation type="journal article" date="2014" name="Genome Announc.">
        <title>Draft genome sequence of Sclerotinia borealis, a psychrophilic plant pathogenic fungus.</title>
        <authorList>
            <person name="Mardanov A.V."/>
            <person name="Beletsky A.V."/>
            <person name="Kadnikov V.V."/>
            <person name="Ignatov A.N."/>
            <person name="Ravin N.V."/>
        </authorList>
    </citation>
    <scope>NUCLEOTIDE SEQUENCE [LARGE SCALE GENOMIC DNA]</scope>
    <source>
        <strain evidence="3">F-4157</strain>
    </source>
</reference>
<proteinExistence type="predicted"/>
<dbReference type="GO" id="GO:0051301">
    <property type="term" value="P:cell division"/>
    <property type="evidence" value="ECO:0007669"/>
    <property type="project" value="UniProtKB-KW"/>
</dbReference>
<dbReference type="PROSITE" id="PS00108">
    <property type="entry name" value="PROTEIN_KINASE_ST"/>
    <property type="match status" value="1"/>
</dbReference>
<dbReference type="GO" id="GO:0005634">
    <property type="term" value="C:nucleus"/>
    <property type="evidence" value="ECO:0007669"/>
    <property type="project" value="TreeGrafter"/>
</dbReference>
<dbReference type="InterPro" id="IPR011009">
    <property type="entry name" value="Kinase-like_dom_sf"/>
</dbReference>
<keyword evidence="2" id="KW-0131">Cell cycle</keyword>
<sequence>MELAVSDLRTQLSTKQNSQVKYVWPLRIIRSIAYQVLSGLDYLHRSGIVHRDLKAENILVTKWDIERNIPIIKLGDFGLAREFSGETYVAGTKGYLAPEIQEALDTGSKALFTPAVDIWTFGKVLSEFIEKSHQYGKAASFVPALRLTTEMMHQDSKLRPTAAACLQNPWLDMEYVTKSSLAEKRIRSPDPSLEDRSRPVSTAGEPIEKVIKIDSNRCFTTRNEQISPDMQPLPHSILVMSYGKTHNDVSNPEPNVGHAGPVGPVGLSNQLWIPATELEIAEYYHGTSTPELSPSD</sequence>
<dbReference type="SMART" id="SM00220">
    <property type="entry name" value="S_TKc"/>
    <property type="match status" value="1"/>
</dbReference>
<feature type="domain" description="Protein kinase" evidence="1">
    <location>
        <begin position="1"/>
        <end position="171"/>
    </location>
</feature>
<comment type="caution">
    <text evidence="2">The sequence shown here is derived from an EMBL/GenBank/DDBJ whole genome shotgun (WGS) entry which is preliminary data.</text>
</comment>
<evidence type="ECO:0000313" key="3">
    <source>
        <dbReference type="Proteomes" id="UP000019487"/>
    </source>
</evidence>
<keyword evidence="2" id="KW-0132">Cell division</keyword>